<evidence type="ECO:0000313" key="2">
    <source>
        <dbReference type="EMBL" id="KAG9244958.1"/>
    </source>
</evidence>
<accession>A0A9P7Z3J8</accession>
<protein>
    <submittedName>
        <fullName evidence="2">Uncharacterized protein</fullName>
    </submittedName>
</protein>
<name>A0A9P7Z3J8_9HELO</name>
<sequence length="323" mass="35276">MKGPLGIIGSKGKACVSEVLLKGSNGKFSKEYDLPIDSKTNATLCYVLTANDDVVTIHYSMDAGMVDFTDIVCDGILRESVIPHRAGSNFKGAVEKVLERGDIINKKTSRRGLAKYSKPLVCTCDAKIDSITTATEKAQSAISTVIKTQSSVGMVGIQLFKKRLDDTTTADGLAQRAETFENVGHWTEFNHNAQQSSNVSFELGFTGATKNSKSAHERVAQEWPASYERVGSFKFLLRSAADLVALGFKNIPTYVVEPLPVPTIRVVTSSSKASTPVPSKTSTRASTAQPNDSNDQDSFLSRRRRRARRMSRRSLLPPYVHAH</sequence>
<feature type="region of interest" description="Disordered" evidence="1">
    <location>
        <begin position="268"/>
        <end position="323"/>
    </location>
</feature>
<dbReference type="Proteomes" id="UP000887226">
    <property type="component" value="Unassembled WGS sequence"/>
</dbReference>
<evidence type="ECO:0000313" key="3">
    <source>
        <dbReference type="Proteomes" id="UP000887226"/>
    </source>
</evidence>
<keyword evidence="3" id="KW-1185">Reference proteome</keyword>
<reference evidence="2" key="1">
    <citation type="journal article" date="2021" name="IMA Fungus">
        <title>Genomic characterization of three marine fungi, including Emericellopsis atlantica sp. nov. with signatures of a generalist lifestyle and marine biomass degradation.</title>
        <authorList>
            <person name="Hagestad O.C."/>
            <person name="Hou L."/>
            <person name="Andersen J.H."/>
            <person name="Hansen E.H."/>
            <person name="Altermark B."/>
            <person name="Li C."/>
            <person name="Kuhnert E."/>
            <person name="Cox R.J."/>
            <person name="Crous P.W."/>
            <person name="Spatafora J.W."/>
            <person name="Lail K."/>
            <person name="Amirebrahimi M."/>
            <person name="Lipzen A."/>
            <person name="Pangilinan J."/>
            <person name="Andreopoulos W."/>
            <person name="Hayes R.D."/>
            <person name="Ng V."/>
            <person name="Grigoriev I.V."/>
            <person name="Jackson S.A."/>
            <person name="Sutton T.D.S."/>
            <person name="Dobson A.D.W."/>
            <person name="Rama T."/>
        </authorList>
    </citation>
    <scope>NUCLEOTIDE SEQUENCE</scope>
    <source>
        <strain evidence="2">TRa3180A</strain>
    </source>
</reference>
<feature type="compositionally biased region" description="Basic residues" evidence="1">
    <location>
        <begin position="301"/>
        <end position="312"/>
    </location>
</feature>
<comment type="caution">
    <text evidence="2">The sequence shown here is derived from an EMBL/GenBank/DDBJ whole genome shotgun (WGS) entry which is preliminary data.</text>
</comment>
<organism evidence="2 3">
    <name type="scientific">Calycina marina</name>
    <dbReference type="NCBI Taxonomy" id="1763456"/>
    <lineage>
        <taxon>Eukaryota</taxon>
        <taxon>Fungi</taxon>
        <taxon>Dikarya</taxon>
        <taxon>Ascomycota</taxon>
        <taxon>Pezizomycotina</taxon>
        <taxon>Leotiomycetes</taxon>
        <taxon>Helotiales</taxon>
        <taxon>Pezizellaceae</taxon>
        <taxon>Calycina</taxon>
    </lineage>
</organism>
<feature type="compositionally biased region" description="Polar residues" evidence="1">
    <location>
        <begin position="268"/>
        <end position="299"/>
    </location>
</feature>
<gene>
    <name evidence="2" type="ORF">BJ878DRAFT_42179</name>
</gene>
<dbReference type="AlphaFoldDB" id="A0A9P7Z3J8"/>
<dbReference type="OrthoDB" id="3560327at2759"/>
<dbReference type="EMBL" id="MU253873">
    <property type="protein sequence ID" value="KAG9244958.1"/>
    <property type="molecule type" value="Genomic_DNA"/>
</dbReference>
<proteinExistence type="predicted"/>
<evidence type="ECO:0000256" key="1">
    <source>
        <dbReference type="SAM" id="MobiDB-lite"/>
    </source>
</evidence>